<evidence type="ECO:0000256" key="2">
    <source>
        <dbReference type="SAM" id="Phobius"/>
    </source>
</evidence>
<feature type="compositionally biased region" description="Basic and acidic residues" evidence="1">
    <location>
        <begin position="1"/>
        <end position="15"/>
    </location>
</feature>
<protein>
    <submittedName>
        <fullName evidence="3">Uncharacterized protein</fullName>
    </submittedName>
</protein>
<sequence length="210" mass="21734">MTQQHQEDTRVDRLGPSELYEEERTAAPVRERDRVHRRSKGRGTFYGWLVAMGLTALLTGIAGAIAAAVDYAASFDWNDATTSANTAGTIGIVSGAILLLILAFAYYHGGYVAGRLAGSGGALHGIGVWLVGVVVTAIAAGLAAQAGTQYDVLDRMKLPSVPIADETLTTGGVIAVIAAAVVTLIAAVVGGMVGGMAGRRRYDRMDGSAD</sequence>
<evidence type="ECO:0000313" key="4">
    <source>
        <dbReference type="Proteomes" id="UP000292695"/>
    </source>
</evidence>
<feature type="transmembrane region" description="Helical" evidence="2">
    <location>
        <begin position="89"/>
        <end position="107"/>
    </location>
</feature>
<keyword evidence="2" id="KW-0472">Membrane</keyword>
<keyword evidence="4" id="KW-1185">Reference proteome</keyword>
<organism evidence="3 4">
    <name type="scientific">Kribbella sindirgiensis</name>
    <dbReference type="NCBI Taxonomy" id="1124744"/>
    <lineage>
        <taxon>Bacteria</taxon>
        <taxon>Bacillati</taxon>
        <taxon>Actinomycetota</taxon>
        <taxon>Actinomycetes</taxon>
        <taxon>Propionibacteriales</taxon>
        <taxon>Kribbellaceae</taxon>
        <taxon>Kribbella</taxon>
    </lineage>
</organism>
<feature type="region of interest" description="Disordered" evidence="1">
    <location>
        <begin position="1"/>
        <end position="35"/>
    </location>
</feature>
<dbReference type="EMBL" id="SJKA01000007">
    <property type="protein sequence ID" value="TCC31159.1"/>
    <property type="molecule type" value="Genomic_DNA"/>
</dbReference>
<keyword evidence="2" id="KW-1133">Transmembrane helix</keyword>
<accession>A0A4R0IF81</accession>
<evidence type="ECO:0000313" key="3">
    <source>
        <dbReference type="EMBL" id="TCC31159.1"/>
    </source>
</evidence>
<reference evidence="3 4" key="1">
    <citation type="submission" date="2019-02" db="EMBL/GenBank/DDBJ databases">
        <title>Kribbella capetownensis sp. nov. and Kribbella speibonae sp. nov., isolated from soil.</title>
        <authorList>
            <person name="Curtis S.M."/>
            <person name="Norton I."/>
            <person name="Everest G.J."/>
            <person name="Meyers P.R."/>
        </authorList>
    </citation>
    <scope>NUCLEOTIDE SEQUENCE [LARGE SCALE GENOMIC DNA]</scope>
    <source>
        <strain evidence="3 4">DSM 27082</strain>
    </source>
</reference>
<comment type="caution">
    <text evidence="3">The sequence shown here is derived from an EMBL/GenBank/DDBJ whole genome shotgun (WGS) entry which is preliminary data.</text>
</comment>
<keyword evidence="2" id="KW-0812">Transmembrane</keyword>
<dbReference type="RefSeq" id="WP_131291131.1">
    <property type="nucleotide sequence ID" value="NZ_SJKA01000007.1"/>
</dbReference>
<feature type="transmembrane region" description="Helical" evidence="2">
    <location>
        <begin position="45"/>
        <end position="69"/>
    </location>
</feature>
<gene>
    <name evidence="3" type="ORF">E0H50_20895</name>
</gene>
<feature type="compositionally biased region" description="Basic and acidic residues" evidence="1">
    <location>
        <begin position="22"/>
        <end position="34"/>
    </location>
</feature>
<feature type="transmembrane region" description="Helical" evidence="2">
    <location>
        <begin position="168"/>
        <end position="195"/>
    </location>
</feature>
<name>A0A4R0IF81_9ACTN</name>
<evidence type="ECO:0000256" key="1">
    <source>
        <dbReference type="SAM" id="MobiDB-lite"/>
    </source>
</evidence>
<feature type="transmembrane region" description="Helical" evidence="2">
    <location>
        <begin position="128"/>
        <end position="148"/>
    </location>
</feature>
<dbReference type="Proteomes" id="UP000292695">
    <property type="component" value="Unassembled WGS sequence"/>
</dbReference>
<dbReference type="AlphaFoldDB" id="A0A4R0IF81"/>
<dbReference type="OrthoDB" id="5244723at2"/>
<proteinExistence type="predicted"/>